<dbReference type="Pfam" id="PF12833">
    <property type="entry name" value="HTH_18"/>
    <property type="match status" value="1"/>
</dbReference>
<evidence type="ECO:0000256" key="3">
    <source>
        <dbReference type="ARBA" id="ARBA00023163"/>
    </source>
</evidence>
<protein>
    <submittedName>
        <fullName evidence="5">AraC-type DNA-binding protein</fullName>
    </submittedName>
</protein>
<dbReference type="Proteomes" id="UP000184509">
    <property type="component" value="Unassembled WGS sequence"/>
</dbReference>
<dbReference type="PANTHER" id="PTHR43280">
    <property type="entry name" value="ARAC-FAMILY TRANSCRIPTIONAL REGULATOR"/>
    <property type="match status" value="1"/>
</dbReference>
<keyword evidence="2 5" id="KW-0238">DNA-binding</keyword>
<organism evidence="5 6">
    <name type="scientific">Bacteroides luti</name>
    <dbReference type="NCBI Taxonomy" id="1297750"/>
    <lineage>
        <taxon>Bacteria</taxon>
        <taxon>Pseudomonadati</taxon>
        <taxon>Bacteroidota</taxon>
        <taxon>Bacteroidia</taxon>
        <taxon>Bacteroidales</taxon>
        <taxon>Bacteroidaceae</taxon>
        <taxon>Bacteroides</taxon>
    </lineage>
</organism>
<proteinExistence type="predicted"/>
<evidence type="ECO:0000313" key="5">
    <source>
        <dbReference type="EMBL" id="SHF38808.1"/>
    </source>
</evidence>
<dbReference type="InterPro" id="IPR009057">
    <property type="entry name" value="Homeodomain-like_sf"/>
</dbReference>
<dbReference type="STRING" id="1297750.SAMN05444405_10824"/>
<dbReference type="GO" id="GO:0003700">
    <property type="term" value="F:DNA-binding transcription factor activity"/>
    <property type="evidence" value="ECO:0007669"/>
    <property type="project" value="InterPro"/>
</dbReference>
<evidence type="ECO:0000256" key="1">
    <source>
        <dbReference type="ARBA" id="ARBA00023015"/>
    </source>
</evidence>
<feature type="domain" description="HTH araC/xylS-type" evidence="4">
    <location>
        <begin position="12"/>
        <end position="122"/>
    </location>
</feature>
<dbReference type="GO" id="GO:0043565">
    <property type="term" value="F:sequence-specific DNA binding"/>
    <property type="evidence" value="ECO:0007669"/>
    <property type="project" value="InterPro"/>
</dbReference>
<evidence type="ECO:0000259" key="4">
    <source>
        <dbReference type="PROSITE" id="PS01124"/>
    </source>
</evidence>
<name>A0A1M5B8P0_9BACE</name>
<dbReference type="PROSITE" id="PS01124">
    <property type="entry name" value="HTH_ARAC_FAMILY_2"/>
    <property type="match status" value="1"/>
</dbReference>
<accession>A0A1M5B8P0</accession>
<dbReference type="RefSeq" id="WP_083547653.1">
    <property type="nucleotide sequence ID" value="NZ_FQTV01000008.1"/>
</dbReference>
<keyword evidence="1" id="KW-0805">Transcription regulation</keyword>
<dbReference type="Gene3D" id="1.10.10.60">
    <property type="entry name" value="Homeodomain-like"/>
    <property type="match status" value="2"/>
</dbReference>
<evidence type="ECO:0000313" key="6">
    <source>
        <dbReference type="Proteomes" id="UP000184509"/>
    </source>
</evidence>
<dbReference type="InterPro" id="IPR018060">
    <property type="entry name" value="HTH_AraC"/>
</dbReference>
<dbReference type="SMART" id="SM00342">
    <property type="entry name" value="HTH_ARAC"/>
    <property type="match status" value="1"/>
</dbReference>
<dbReference type="OrthoDB" id="9816011at2"/>
<keyword evidence="3" id="KW-0804">Transcription</keyword>
<sequence>MKRYKIYQAQIDAVLHYINTMVQHNWSSEPLNEFNKKLSIDTLSDISAISSRNLHLIFRAYTQESIHQYINRLRLEFALYLLGNKALTHVEVSEYIGFANVAAFYNAFKKLFNLTPLQLQKRNFTLEKVKPLAKYPFKTFYSIINIIDKPVLFIPFIGSYDTFSEDKFEKESWDILYDYATEHDLLPDNIEYWGICYDSPQITPHD</sequence>
<dbReference type="AlphaFoldDB" id="A0A1M5B8P0"/>
<keyword evidence="6" id="KW-1185">Reference proteome</keyword>
<dbReference type="SUPFAM" id="SSF46689">
    <property type="entry name" value="Homeodomain-like"/>
    <property type="match status" value="1"/>
</dbReference>
<evidence type="ECO:0000256" key="2">
    <source>
        <dbReference type="ARBA" id="ARBA00023125"/>
    </source>
</evidence>
<dbReference type="PANTHER" id="PTHR43280:SF28">
    <property type="entry name" value="HTH-TYPE TRANSCRIPTIONAL ACTIVATOR RHAS"/>
    <property type="match status" value="1"/>
</dbReference>
<reference evidence="5 6" key="1">
    <citation type="submission" date="2016-11" db="EMBL/GenBank/DDBJ databases">
        <authorList>
            <person name="Jaros S."/>
            <person name="Januszkiewicz K."/>
            <person name="Wedrychowicz H."/>
        </authorList>
    </citation>
    <scope>NUCLEOTIDE SEQUENCE [LARGE SCALE GENOMIC DNA]</scope>
    <source>
        <strain evidence="5 6">DSM 26991</strain>
    </source>
</reference>
<gene>
    <name evidence="5" type="ORF">SAMN05444405_10824</name>
</gene>
<dbReference type="EMBL" id="FQTV01000008">
    <property type="protein sequence ID" value="SHF38808.1"/>
    <property type="molecule type" value="Genomic_DNA"/>
</dbReference>